<keyword evidence="6 11" id="KW-0375">Hydrogen ion transport</keyword>
<organism evidence="13">
    <name type="scientific">Leodia sexiesperforata</name>
    <dbReference type="NCBI Taxonomy" id="1351945"/>
    <lineage>
        <taxon>Eukaryota</taxon>
        <taxon>Metazoa</taxon>
        <taxon>Echinodermata</taxon>
        <taxon>Eleutherozoa</taxon>
        <taxon>Echinozoa</taxon>
        <taxon>Echinoidea</taxon>
        <taxon>Euechinoidea</taxon>
        <taxon>Gnathostomata</taxon>
        <taxon>Clypeasteroida</taxon>
        <taxon>Mellitidae</taxon>
        <taxon>Leodia</taxon>
    </lineage>
</organism>
<keyword evidence="8 11" id="KW-0406">Ion transport</keyword>
<comment type="subcellular location">
    <subcellularLocation>
        <location evidence="1 11">Mitochondrion membrane</location>
        <topology evidence="1 11">Single-pass membrane protein</topology>
    </subcellularLocation>
</comment>
<evidence type="ECO:0000313" key="13">
    <source>
        <dbReference type="EMBL" id="ATE50442.1"/>
    </source>
</evidence>
<accession>A0A290YWF0</accession>
<dbReference type="InterPro" id="IPR001421">
    <property type="entry name" value="ATP8_metazoa"/>
</dbReference>
<keyword evidence="5 11" id="KW-0812">Transmembrane</keyword>
<dbReference type="EMBL" id="MF617111">
    <property type="protein sequence ID" value="ATE50441.1"/>
    <property type="molecule type" value="Genomic_DNA"/>
</dbReference>
<evidence type="ECO:0000256" key="5">
    <source>
        <dbReference type="ARBA" id="ARBA00022692"/>
    </source>
</evidence>
<evidence type="ECO:0000256" key="2">
    <source>
        <dbReference type="ARBA" id="ARBA00008892"/>
    </source>
</evidence>
<dbReference type="GO" id="GO:0015078">
    <property type="term" value="F:proton transmembrane transporter activity"/>
    <property type="evidence" value="ECO:0007669"/>
    <property type="project" value="InterPro"/>
</dbReference>
<evidence type="ECO:0000256" key="3">
    <source>
        <dbReference type="ARBA" id="ARBA00022448"/>
    </source>
</evidence>
<keyword evidence="3 11" id="KW-0813">Transport</keyword>
<feature type="transmembrane region" description="Helical" evidence="12">
    <location>
        <begin position="6"/>
        <end position="28"/>
    </location>
</feature>
<geneLocation type="mitochondrion" evidence="13"/>
<proteinExistence type="inferred from homology"/>
<evidence type="ECO:0000256" key="10">
    <source>
        <dbReference type="ARBA" id="ARBA00023136"/>
    </source>
</evidence>
<reference evidence="13" key="1">
    <citation type="journal article" date="2017" name="Sci. Rep.">
        <title>Phylogeography of the sand dollar genus Encope: implications regarding the Central American Isthmus and rates of molecular evolution.</title>
        <authorList>
            <person name="Coppard S.E."/>
            <person name="Lessios H.A."/>
        </authorList>
    </citation>
    <scope>NUCLEOTIDE SEQUENCE</scope>
</reference>
<evidence type="ECO:0000256" key="6">
    <source>
        <dbReference type="ARBA" id="ARBA00022781"/>
    </source>
</evidence>
<evidence type="ECO:0000256" key="1">
    <source>
        <dbReference type="ARBA" id="ARBA00004304"/>
    </source>
</evidence>
<gene>
    <name evidence="13" type="primary">ATPase8</name>
</gene>
<name>A0A290YWF0_9ECHN</name>
<comment type="similarity">
    <text evidence="2 11">Belongs to the ATPase protein 8 family.</text>
</comment>
<protein>
    <recommendedName>
        <fullName evidence="11">ATP synthase complex subunit 8</fullName>
    </recommendedName>
</protein>
<keyword evidence="7 12" id="KW-1133">Transmembrane helix</keyword>
<evidence type="ECO:0000256" key="9">
    <source>
        <dbReference type="ARBA" id="ARBA00023128"/>
    </source>
</evidence>
<dbReference type="EMBL" id="MF617110">
    <property type="protein sequence ID" value="ATE50440.1"/>
    <property type="molecule type" value="Genomic_DNA"/>
</dbReference>
<keyword evidence="4 11" id="KW-0138">CF(0)</keyword>
<dbReference type="GO" id="GO:0031966">
    <property type="term" value="C:mitochondrial membrane"/>
    <property type="evidence" value="ECO:0007669"/>
    <property type="project" value="UniProtKB-SubCell"/>
</dbReference>
<evidence type="ECO:0000256" key="7">
    <source>
        <dbReference type="ARBA" id="ARBA00022989"/>
    </source>
</evidence>
<dbReference type="EMBL" id="MF617109">
    <property type="protein sequence ID" value="ATE50439.1"/>
    <property type="molecule type" value="Genomic_DNA"/>
</dbReference>
<dbReference type="GO" id="GO:0045259">
    <property type="term" value="C:proton-transporting ATP synthase complex"/>
    <property type="evidence" value="ECO:0007669"/>
    <property type="project" value="UniProtKB-KW"/>
</dbReference>
<evidence type="ECO:0000256" key="8">
    <source>
        <dbReference type="ARBA" id="ARBA00023065"/>
    </source>
</evidence>
<dbReference type="GO" id="GO:0015986">
    <property type="term" value="P:proton motive force-driven ATP synthesis"/>
    <property type="evidence" value="ECO:0007669"/>
    <property type="project" value="InterPro"/>
</dbReference>
<keyword evidence="9 11" id="KW-0496">Mitochondrion</keyword>
<sequence>MPQLDFVWWIINFFLVWTAILVVLTILISNETSYSVDQLSSSPEIEKGTTEWQWL</sequence>
<dbReference type="AlphaFoldDB" id="A0A290YWF0"/>
<dbReference type="Pfam" id="PF00895">
    <property type="entry name" value="ATP-synt_8"/>
    <property type="match status" value="1"/>
</dbReference>
<dbReference type="EMBL" id="MF617112">
    <property type="protein sequence ID" value="ATE50442.1"/>
    <property type="molecule type" value="Genomic_DNA"/>
</dbReference>
<evidence type="ECO:0000256" key="12">
    <source>
        <dbReference type="SAM" id="Phobius"/>
    </source>
</evidence>
<keyword evidence="10 12" id="KW-0472">Membrane</keyword>
<evidence type="ECO:0000256" key="11">
    <source>
        <dbReference type="RuleBase" id="RU003661"/>
    </source>
</evidence>
<evidence type="ECO:0000256" key="4">
    <source>
        <dbReference type="ARBA" id="ARBA00022547"/>
    </source>
</evidence>